<gene>
    <name evidence="2" type="ORF">GEV33_006931</name>
</gene>
<keyword evidence="3" id="KW-1185">Reference proteome</keyword>
<evidence type="ECO:0000256" key="1">
    <source>
        <dbReference type="SAM" id="SignalP"/>
    </source>
</evidence>
<dbReference type="GO" id="GO:0005549">
    <property type="term" value="F:odorant binding"/>
    <property type="evidence" value="ECO:0007669"/>
    <property type="project" value="InterPro"/>
</dbReference>
<dbReference type="InterPro" id="IPR036728">
    <property type="entry name" value="PBP_GOBP_sf"/>
</dbReference>
<organism evidence="2 3">
    <name type="scientific">Tenebrio molitor</name>
    <name type="common">Yellow mealworm beetle</name>
    <dbReference type="NCBI Taxonomy" id="7067"/>
    <lineage>
        <taxon>Eukaryota</taxon>
        <taxon>Metazoa</taxon>
        <taxon>Ecdysozoa</taxon>
        <taxon>Arthropoda</taxon>
        <taxon>Hexapoda</taxon>
        <taxon>Insecta</taxon>
        <taxon>Pterygota</taxon>
        <taxon>Neoptera</taxon>
        <taxon>Endopterygota</taxon>
        <taxon>Coleoptera</taxon>
        <taxon>Polyphaga</taxon>
        <taxon>Cucujiformia</taxon>
        <taxon>Tenebrionidae</taxon>
        <taxon>Tenebrio</taxon>
    </lineage>
</organism>
<name>A0A8J6HKU8_TENMO</name>
<dbReference type="Pfam" id="PF01395">
    <property type="entry name" value="PBP_GOBP"/>
    <property type="match status" value="1"/>
</dbReference>
<keyword evidence="1" id="KW-0732">Signal</keyword>
<dbReference type="Proteomes" id="UP000719412">
    <property type="component" value="Unassembled WGS sequence"/>
</dbReference>
<dbReference type="Gene3D" id="1.10.238.20">
    <property type="entry name" value="Pheromone/general odorant binding protein domain"/>
    <property type="match status" value="1"/>
</dbReference>
<dbReference type="SUPFAM" id="SSF47565">
    <property type="entry name" value="Insect pheromone/odorant-binding proteins"/>
    <property type="match status" value="1"/>
</dbReference>
<dbReference type="EMBL" id="JABDTM020022489">
    <property type="protein sequence ID" value="KAH0815861.1"/>
    <property type="molecule type" value="Genomic_DNA"/>
</dbReference>
<accession>A0A8J6HKU8</accession>
<sequence>MELKRVCLFLVGVLFLLLLNEIGCIATREENFISDEERRAADAYHSNLDSDKRGLYETSGTFIKPQTYPSAYGQNLKPQTYPSAYGQAFSSPGYGTAYYPGAYSSGHGSFGGFGLSGHGTNYGHSPSYGHGHGGLALKGLLIPLAGIALLGAAAALSSNPVLLQLGVVNGRRRRRRLGVGEAAGGTGRVLQVGLCRKKCWLGGKVWSPLVVDNCQQKEEMGLFRVGGFLKPHKAARAFCERPLEAGEQRGVKAVTKPPLTAFPLPTTDPRSNFSPLTYLLGFGCRSKGGPGALHRLPVCQTFTGGRDATAKTPLGGCDDLEELHQSRTGASHLNSGFYHCGASRAAASFHGLFTLSKSNSEKTPYCEEMKILLSLSLLVVATHAIDKEFIAQMKEKMSEHVKSCANAVSASSDDVADIFAHKIPASHEGKCIFFCLHKLFNAQNEDGSLNMAGALANLEIFKDLDADLYTKISTSFKNCEGTPVDSDPCVYATSLVECIVKEGKALGLDEAVIQ</sequence>
<evidence type="ECO:0000313" key="2">
    <source>
        <dbReference type="EMBL" id="KAH0815861.1"/>
    </source>
</evidence>
<dbReference type="AlphaFoldDB" id="A0A8J6HKU8"/>
<comment type="caution">
    <text evidence="2">The sequence shown here is derived from an EMBL/GenBank/DDBJ whole genome shotgun (WGS) entry which is preliminary data.</text>
</comment>
<feature type="signal peptide" evidence="1">
    <location>
        <begin position="1"/>
        <end position="26"/>
    </location>
</feature>
<dbReference type="CDD" id="cd23992">
    <property type="entry name" value="PBP_GOBP"/>
    <property type="match status" value="1"/>
</dbReference>
<reference evidence="2" key="1">
    <citation type="journal article" date="2020" name="J Insects Food Feed">
        <title>The yellow mealworm (Tenebrio molitor) genome: a resource for the emerging insects as food and feed industry.</title>
        <authorList>
            <person name="Eriksson T."/>
            <person name="Andere A."/>
            <person name="Kelstrup H."/>
            <person name="Emery V."/>
            <person name="Picard C."/>
        </authorList>
    </citation>
    <scope>NUCLEOTIDE SEQUENCE</scope>
    <source>
        <strain evidence="2">Stoneville</strain>
        <tissue evidence="2">Whole head</tissue>
    </source>
</reference>
<evidence type="ECO:0000313" key="3">
    <source>
        <dbReference type="Proteomes" id="UP000719412"/>
    </source>
</evidence>
<protein>
    <submittedName>
        <fullName evidence="2">Uncharacterized protein</fullName>
    </submittedName>
</protein>
<dbReference type="InterPro" id="IPR006170">
    <property type="entry name" value="PBP/GOBP"/>
</dbReference>
<feature type="chain" id="PRO_5035299360" evidence="1">
    <location>
        <begin position="27"/>
        <end position="514"/>
    </location>
</feature>
<proteinExistence type="predicted"/>
<reference evidence="2" key="2">
    <citation type="submission" date="2021-08" db="EMBL/GenBank/DDBJ databases">
        <authorList>
            <person name="Eriksson T."/>
        </authorList>
    </citation>
    <scope>NUCLEOTIDE SEQUENCE</scope>
    <source>
        <strain evidence="2">Stoneville</strain>
        <tissue evidence="2">Whole head</tissue>
    </source>
</reference>